<comment type="similarity">
    <text evidence="1">Belongs to the transferase hexapeptide repeat family.</text>
</comment>
<dbReference type="Gene3D" id="2.160.10.10">
    <property type="entry name" value="Hexapeptide repeat proteins"/>
    <property type="match status" value="1"/>
</dbReference>
<feature type="domain" description="Mannose-1-phosphate guanyltransferase C-terminal" evidence="3">
    <location>
        <begin position="267"/>
        <end position="342"/>
    </location>
</feature>
<dbReference type="InterPro" id="IPR050486">
    <property type="entry name" value="Mannose-1P_guanyltransferase"/>
</dbReference>
<dbReference type="EMBL" id="CADCVK010000098">
    <property type="protein sequence ID" value="CAA9468695.1"/>
    <property type="molecule type" value="Genomic_DNA"/>
</dbReference>
<dbReference type="AlphaFoldDB" id="A0A6J4RAF0"/>
<organism evidence="4">
    <name type="scientific">uncultured Rubrobacteraceae bacterium</name>
    <dbReference type="NCBI Taxonomy" id="349277"/>
    <lineage>
        <taxon>Bacteria</taxon>
        <taxon>Bacillati</taxon>
        <taxon>Actinomycetota</taxon>
        <taxon>Rubrobacteria</taxon>
        <taxon>Rubrobacterales</taxon>
        <taxon>Rubrobacteraceae</taxon>
        <taxon>environmental samples</taxon>
    </lineage>
</organism>
<gene>
    <name evidence="4" type="ORF">AVDCRST_MAG12-571</name>
</gene>
<dbReference type="InterPro" id="IPR029044">
    <property type="entry name" value="Nucleotide-diphossugar_trans"/>
</dbReference>
<dbReference type="GO" id="GO:0016779">
    <property type="term" value="F:nucleotidyltransferase activity"/>
    <property type="evidence" value="ECO:0007669"/>
    <property type="project" value="UniProtKB-KW"/>
</dbReference>
<dbReference type="InterPro" id="IPR056729">
    <property type="entry name" value="GMPPB_C"/>
</dbReference>
<dbReference type="Pfam" id="PF25087">
    <property type="entry name" value="GMPPB_C"/>
    <property type="match status" value="1"/>
</dbReference>
<name>A0A6J4RAF0_9ACTN</name>
<keyword evidence="4" id="KW-0808">Transferase</keyword>
<proteinExistence type="inferred from homology"/>
<protein>
    <submittedName>
        <fullName evidence="4">Mannose-1-phosphate guanylyltransferase</fullName>
    </submittedName>
</protein>
<dbReference type="InterPro" id="IPR005835">
    <property type="entry name" value="NTP_transferase_dom"/>
</dbReference>
<dbReference type="CDD" id="cd04181">
    <property type="entry name" value="NTP_transferase"/>
    <property type="match status" value="1"/>
</dbReference>
<dbReference type="Gene3D" id="3.90.550.10">
    <property type="entry name" value="Spore Coat Polysaccharide Biosynthesis Protein SpsA, Chain A"/>
    <property type="match status" value="1"/>
</dbReference>
<evidence type="ECO:0000256" key="1">
    <source>
        <dbReference type="ARBA" id="ARBA00007274"/>
    </source>
</evidence>
<keyword evidence="4" id="KW-0548">Nucleotidyltransferase</keyword>
<accession>A0A6J4RAF0</accession>
<dbReference type="PANTHER" id="PTHR22572">
    <property type="entry name" value="SUGAR-1-PHOSPHATE GUANYL TRANSFERASE"/>
    <property type="match status" value="1"/>
</dbReference>
<dbReference type="SUPFAM" id="SSF53448">
    <property type="entry name" value="Nucleotide-diphospho-sugar transferases"/>
    <property type="match status" value="1"/>
</dbReference>
<dbReference type="Pfam" id="PF00483">
    <property type="entry name" value="NTP_transferase"/>
    <property type="match status" value="1"/>
</dbReference>
<evidence type="ECO:0000259" key="2">
    <source>
        <dbReference type="Pfam" id="PF00483"/>
    </source>
</evidence>
<sequence length="347" mass="36948">MKAMVLAAGKGTRLFPLTGVLPKPMAPVADKPVIQHIFELLSRTGVDETHANVHYLADVVLDHYGEETRVGGMDVRFHREQQLMGTAGGVKNVAEAFEETFVVVMGDALTDVDVREVVDFHKGKKAVATIALTPVEDTTEYGVAALDREKSIVSFQEKPGPEEAISNLANTGIYVLEPEALSYVPEGAFFDFAKGLFPRLLEAGERVAGYNVRGSYWSDIGTLSAYKKAQRDVLAGLVKVEVDGELWGRNLWIGEKARIHPSAYGRIEGKAFIGTGAEVGPDASLSEGATVGRHCRVGHGASVRGSVLLPGATVGAGAYLEDCVIGPGYEVGSGARLLGEALVREAA</sequence>
<evidence type="ECO:0000259" key="3">
    <source>
        <dbReference type="Pfam" id="PF25087"/>
    </source>
</evidence>
<reference evidence="4" key="1">
    <citation type="submission" date="2020-02" db="EMBL/GenBank/DDBJ databases">
        <authorList>
            <person name="Meier V. D."/>
        </authorList>
    </citation>
    <scope>NUCLEOTIDE SEQUENCE</scope>
    <source>
        <strain evidence="4">AVDCRST_MAG12</strain>
    </source>
</reference>
<feature type="domain" description="Nucleotidyl transferase" evidence="2">
    <location>
        <begin position="2"/>
        <end position="234"/>
    </location>
</feature>
<evidence type="ECO:0000313" key="4">
    <source>
        <dbReference type="EMBL" id="CAA9468695.1"/>
    </source>
</evidence>